<gene>
    <name evidence="2" type="ORF">SAMN05192575_11088</name>
</gene>
<protein>
    <submittedName>
        <fullName evidence="2">Uncharacterized protein</fullName>
    </submittedName>
</protein>
<evidence type="ECO:0000313" key="3">
    <source>
        <dbReference type="Proteomes" id="UP000199113"/>
    </source>
</evidence>
<accession>A0A1I1AVU5</accession>
<dbReference type="AlphaFoldDB" id="A0A1I1AVU5"/>
<keyword evidence="1" id="KW-1133">Transmembrane helix</keyword>
<dbReference type="Proteomes" id="UP000199113">
    <property type="component" value="Unassembled WGS sequence"/>
</dbReference>
<keyword evidence="1" id="KW-0472">Membrane</keyword>
<evidence type="ECO:0000313" key="2">
    <source>
        <dbReference type="EMBL" id="SFB40460.1"/>
    </source>
</evidence>
<organism evidence="2 3">
    <name type="scientific">Nocardioides alpinus</name>
    <dbReference type="NCBI Taxonomy" id="748909"/>
    <lineage>
        <taxon>Bacteria</taxon>
        <taxon>Bacillati</taxon>
        <taxon>Actinomycetota</taxon>
        <taxon>Actinomycetes</taxon>
        <taxon>Propionibacteriales</taxon>
        <taxon>Nocardioidaceae</taxon>
        <taxon>Nocardioides</taxon>
    </lineage>
</organism>
<name>A0A1I1AVU5_9ACTN</name>
<reference evidence="2" key="1">
    <citation type="submission" date="2016-10" db="EMBL/GenBank/DDBJ databases">
        <authorList>
            <person name="de Groot N.N."/>
        </authorList>
    </citation>
    <scope>NUCLEOTIDE SEQUENCE [LARGE SCALE GENOMIC DNA]</scope>
    <source>
        <strain evidence="2">CGMCC 1.10697</strain>
    </source>
</reference>
<feature type="transmembrane region" description="Helical" evidence="1">
    <location>
        <begin position="12"/>
        <end position="35"/>
    </location>
</feature>
<dbReference type="STRING" id="748909.SAMN05192575_11088"/>
<evidence type="ECO:0000256" key="1">
    <source>
        <dbReference type="SAM" id="Phobius"/>
    </source>
</evidence>
<dbReference type="EMBL" id="FOKC01000010">
    <property type="protein sequence ID" value="SFB40460.1"/>
    <property type="molecule type" value="Genomic_DNA"/>
</dbReference>
<keyword evidence="1" id="KW-0812">Transmembrane</keyword>
<proteinExistence type="predicted"/>
<sequence length="51" mass="5474">MVTRASRWRPQVLWLPMGGLLGALAGGSLCGGPLARWLAGLHPPRPQQVSR</sequence>